<proteinExistence type="predicted"/>
<dbReference type="Pfam" id="PF20874">
    <property type="entry name" value="Relaxase_M"/>
    <property type="match status" value="1"/>
</dbReference>
<evidence type="ECO:0000259" key="3">
    <source>
        <dbReference type="Pfam" id="PF20874"/>
    </source>
</evidence>
<evidence type="ECO:0000313" key="4">
    <source>
        <dbReference type="EMBL" id="MDX5038739.1"/>
    </source>
</evidence>
<dbReference type="InterPro" id="IPR021112">
    <property type="entry name" value="LtrB_C"/>
</dbReference>
<accession>A0AAW9DJD0</accession>
<feature type="domain" description="Group II intron-interrupted relaxase LtrB central" evidence="3">
    <location>
        <begin position="305"/>
        <end position="387"/>
    </location>
</feature>
<dbReference type="Pfam" id="PF11083">
    <property type="entry name" value="Relaxase_C"/>
    <property type="match status" value="1"/>
</dbReference>
<gene>
    <name evidence="4" type="ORF">SHY70_10725</name>
</gene>
<feature type="domain" description="Group II intron-interrupted relaxase LtrB C-terminal" evidence="2">
    <location>
        <begin position="402"/>
        <end position="522"/>
    </location>
</feature>
<sequence length="535" mass="62563">MVYTKVHQIKNVERLYRSVQYILDEAKTMEGSLNEDSPFPLIANGSTLCHQLASGHHVESLNHSATEMILVKKLSDQRFGREERSDLKTGKGTLAHHIIQSFSPNDRLTLEEIHEIGRQTILELTGGHYQMVMATHVDKDHIHNHIIFSSTNLTTLKKFRWQKGTKRSLENISDKYADRHGAKIIERKNELNAHSSYGAYRRQFSFKREIKSRLDFLLNHSTSISDFRAKAKAMNLDVDFSGKEATYRLLDHRQERNTREATLSKKGQYSLNSITERVAKNKVVHSIEVIQSEYEKMVREREADFEMRLTIEDWQVKEKTASGIYVEVVYGVNNKGLIKIPLDKVEQLEDGRFELFLKKSDYFYFMNEQKSEKNRYMRGDTVMKQLAYNNGQVILNKHPYISKLDNLIKEFEFLSRHEVTAPEQFEELETKFIKQLEKTEATLSVLDQRIEKLNKLSGALMAFEEGKTIGQEIFERYQVDPFKLNRGRLEKQLLETNVERQVLQDKVQSIVGNYQTYEKIRDHVHHRKEENTLSL</sequence>
<reference evidence="4" key="1">
    <citation type="submission" date="2023-11" db="EMBL/GenBank/DDBJ databases">
        <title>Antimicrobial resistance in invasive Streptococcus suis isolated in Spain and the associated genetic mechanisms.</title>
        <authorList>
            <person name="Uruen C."/>
            <person name="Arenas J.A."/>
        </authorList>
    </citation>
    <scope>NUCLEOTIDE SEQUENCE</scope>
    <source>
        <strain evidence="4">Ss_70</strain>
    </source>
</reference>
<dbReference type="RefSeq" id="WP_044763068.1">
    <property type="nucleotide sequence ID" value="NZ_CEDZ01000059.1"/>
</dbReference>
<evidence type="ECO:0000259" key="2">
    <source>
        <dbReference type="Pfam" id="PF11083"/>
    </source>
</evidence>
<feature type="domain" description="MobA/VirD2-like nuclease" evidence="1">
    <location>
        <begin position="52"/>
        <end position="181"/>
    </location>
</feature>
<dbReference type="InterPro" id="IPR048299">
    <property type="entry name" value="LtrB_central"/>
</dbReference>
<name>A0AAW9DJD0_STRSU</name>
<organism evidence="4 5">
    <name type="scientific">Streptococcus suis</name>
    <dbReference type="NCBI Taxonomy" id="1307"/>
    <lineage>
        <taxon>Bacteria</taxon>
        <taxon>Bacillati</taxon>
        <taxon>Bacillota</taxon>
        <taxon>Bacilli</taxon>
        <taxon>Lactobacillales</taxon>
        <taxon>Streptococcaceae</taxon>
        <taxon>Streptococcus</taxon>
    </lineage>
</organism>
<dbReference type="Proteomes" id="UP001270004">
    <property type="component" value="Unassembled WGS sequence"/>
</dbReference>
<dbReference type="Pfam" id="PF03432">
    <property type="entry name" value="Relaxase"/>
    <property type="match status" value="1"/>
</dbReference>
<dbReference type="EMBL" id="JAWWZK010000039">
    <property type="protein sequence ID" value="MDX5038739.1"/>
    <property type="molecule type" value="Genomic_DNA"/>
</dbReference>
<protein>
    <submittedName>
        <fullName evidence="4">Relaxase/mobilization nuclease domain-containing protein</fullName>
    </submittedName>
</protein>
<evidence type="ECO:0000313" key="5">
    <source>
        <dbReference type="Proteomes" id="UP001270004"/>
    </source>
</evidence>
<evidence type="ECO:0000259" key="1">
    <source>
        <dbReference type="Pfam" id="PF03432"/>
    </source>
</evidence>
<dbReference type="InterPro" id="IPR005094">
    <property type="entry name" value="Endonuclease_MobA/VirD2"/>
</dbReference>
<comment type="caution">
    <text evidence="4">The sequence shown here is derived from an EMBL/GenBank/DDBJ whole genome shotgun (WGS) entry which is preliminary data.</text>
</comment>
<dbReference type="AlphaFoldDB" id="A0AAW9DJD0"/>